<dbReference type="SUPFAM" id="SSF56601">
    <property type="entry name" value="beta-lactamase/transpeptidase-like"/>
    <property type="match status" value="1"/>
</dbReference>
<dbReference type="KEGG" id="btre:F542_4510"/>
<evidence type="ECO:0000256" key="7">
    <source>
        <dbReference type="ARBA" id="ARBA00018638"/>
    </source>
</evidence>
<evidence type="ECO:0000256" key="19">
    <source>
        <dbReference type="ARBA" id="ARBA00022989"/>
    </source>
</evidence>
<comment type="similarity">
    <text evidence="5">In the N-terminal section; belongs to the glycosyltransferase 51 family.</text>
</comment>
<evidence type="ECO:0000256" key="24">
    <source>
        <dbReference type="ARBA" id="ARBA00034000"/>
    </source>
</evidence>
<evidence type="ECO:0000256" key="22">
    <source>
        <dbReference type="ARBA" id="ARBA00023268"/>
    </source>
</evidence>
<evidence type="ECO:0000256" key="6">
    <source>
        <dbReference type="ARBA" id="ARBA00012448"/>
    </source>
</evidence>
<evidence type="ECO:0000256" key="5">
    <source>
        <dbReference type="ARBA" id="ARBA00007739"/>
    </source>
</evidence>
<evidence type="ECO:0000256" key="25">
    <source>
        <dbReference type="ARBA" id="ARBA00044770"/>
    </source>
</evidence>
<dbReference type="FunFam" id="1.10.3810.10:FF:000003">
    <property type="entry name" value="Penicillin-binding protein 1a"/>
    <property type="match status" value="1"/>
</dbReference>
<comment type="catalytic activity">
    <reaction evidence="24">
        <text>Preferential cleavage: (Ac)2-L-Lys-D-Ala-|-D-Ala. Also transpeptidation of peptidyl-alanyl moieties that are N-acyl substituents of D-alanine.</text>
        <dbReference type="EC" id="3.4.16.4"/>
    </reaction>
</comment>
<dbReference type="GO" id="GO:0008658">
    <property type="term" value="F:penicillin binding"/>
    <property type="evidence" value="ECO:0007669"/>
    <property type="project" value="InterPro"/>
</dbReference>
<evidence type="ECO:0000256" key="3">
    <source>
        <dbReference type="ARBA" id="ARBA00004752"/>
    </source>
</evidence>
<evidence type="ECO:0000256" key="4">
    <source>
        <dbReference type="ARBA" id="ARBA00007090"/>
    </source>
</evidence>
<evidence type="ECO:0000256" key="29">
    <source>
        <dbReference type="SAM" id="Phobius"/>
    </source>
</evidence>
<sequence length="901" mass="99942">MVGLFLSIFLIYLWHIDRKFLFRHSAKENFSMKIVKIILSALLTLIIVAGIALGLLYVQARDNLPNVRELKTVELSQPMQIFTADGKLIGEVGEQRRIPVKLAEVPPLLIDAFIATEDSRFYEHKGIDPKGILRAIVRSAQGDTQGASTITQQLARNFYLSPERTLQRKFNEVVLALEIENQLSKDEILELYLNKIFLGYRSYGIAGAAKTYFGKNLDELTLSEMAIIAGLPKAPSTMNPLHSIKRAEARRNVVLGRMLEMGKISKAQYEQAKAEPVVARAQGAILEFRADYVSEMIRQEMVKRYGADDAYTKGFKVYATVLSADQKEAEKALRDNLINYDRKHGWRGAEVLWQPKEKAWSEEEIITHLATLPHSEPFVPAAVLSIAKNSAKVLLADGEQAELKFAGMKWARKFINDSAQGKAPTAVKDVINVGQQIWVRKNARGEYELGQIPEVNSALVSLDSNNGAIEAIVGGFSFEQSKFNRATQSLVQVGSTIKPFIYAAALNKGASLATTISDQPITITKKGQKPWSPKNSPNTYSPTPLRLKVGLGQSKNMVMVRTMQMAGIDYVAEYLERFGFKRSQYLATEALALGAASFTPLEMARAYAVFDNGGYLIEPYIIERILDSQGNELFKANPARACLECDERPVIYPEPVYFDFVQAQDYRDSLDSKFAQLASENSKEESDESNPELDIATKIIEDAPSLISRSDKEVRYAPRVISGEIAFLMRNALKTAIFGEQGQGWRGTSWRLANEFKRQDIGGKTGTTNNSKVTWYAGFGANIVTTVYVGFDDNKRTLGRGEAGAETAMPAWTKYMKVALSDKQVRKDTPPSNIIEVKIDAVSGGLGNALNEYFIKGTEPTKALSVESEVKAAEKKAHPALQQRLGLPPAGVLQIKGQELF</sequence>
<feature type="transmembrane region" description="Helical" evidence="29">
    <location>
        <begin position="34"/>
        <end position="58"/>
    </location>
</feature>
<evidence type="ECO:0000256" key="27">
    <source>
        <dbReference type="ARBA" id="ARBA00060592"/>
    </source>
</evidence>
<evidence type="ECO:0000256" key="16">
    <source>
        <dbReference type="ARBA" id="ARBA00022960"/>
    </source>
</evidence>
<keyword evidence="22" id="KW-0511">Multifunctional enzyme</keyword>
<keyword evidence="14 29" id="KW-0812">Transmembrane</keyword>
<keyword evidence="21" id="KW-0046">Antibiotic resistance</keyword>
<evidence type="ECO:0000256" key="2">
    <source>
        <dbReference type="ARBA" id="ARBA00004249"/>
    </source>
</evidence>
<comment type="catalytic activity">
    <reaction evidence="26">
        <text>[GlcNAc-(1-&gt;4)-Mur2Ac(oyl-L-Ala-gamma-D-Glu-L-Lys-D-Ala-D-Ala)](n)-di-trans,octa-cis-undecaprenyl diphosphate + beta-D-GlcNAc-(1-&gt;4)-Mur2Ac(oyl-L-Ala-gamma-D-Glu-L-Lys-D-Ala-D-Ala)-di-trans,octa-cis-undecaprenyl diphosphate = [GlcNAc-(1-&gt;4)-Mur2Ac(oyl-L-Ala-gamma-D-Glu-L-Lys-D-Ala-D-Ala)](n+1)-di-trans,octa-cis-undecaprenyl diphosphate + di-trans,octa-cis-undecaprenyl diphosphate + H(+)</text>
        <dbReference type="Rhea" id="RHEA:23708"/>
        <dbReference type="Rhea" id="RHEA-COMP:9602"/>
        <dbReference type="Rhea" id="RHEA-COMP:9603"/>
        <dbReference type="ChEBI" id="CHEBI:15378"/>
        <dbReference type="ChEBI" id="CHEBI:58405"/>
        <dbReference type="ChEBI" id="CHEBI:60033"/>
        <dbReference type="ChEBI" id="CHEBI:78435"/>
        <dbReference type="EC" id="2.4.99.28"/>
    </reaction>
</comment>
<evidence type="ECO:0000256" key="18">
    <source>
        <dbReference type="ARBA" id="ARBA00022984"/>
    </source>
</evidence>
<comment type="pathway">
    <text evidence="3">Cell wall biogenesis; peptidoglycan biosynthesis.</text>
</comment>
<comment type="pathway">
    <text evidence="27">Glycan biosynthesis.</text>
</comment>
<dbReference type="Gene3D" id="3.40.710.10">
    <property type="entry name" value="DD-peptidase/beta-lactamase superfamily"/>
    <property type="match status" value="2"/>
</dbReference>
<evidence type="ECO:0000256" key="23">
    <source>
        <dbReference type="ARBA" id="ARBA00023316"/>
    </source>
</evidence>
<evidence type="ECO:0000256" key="21">
    <source>
        <dbReference type="ARBA" id="ARBA00023251"/>
    </source>
</evidence>
<evidence type="ECO:0000256" key="26">
    <source>
        <dbReference type="ARBA" id="ARBA00049902"/>
    </source>
</evidence>
<keyword evidence="18" id="KW-0573">Peptidoglycan synthesis</keyword>
<dbReference type="Gene3D" id="1.10.3810.10">
    <property type="entry name" value="Biosynthetic peptidoglycan transglycosylase-like"/>
    <property type="match status" value="1"/>
</dbReference>
<evidence type="ECO:0000256" key="15">
    <source>
        <dbReference type="ARBA" id="ARBA00022801"/>
    </source>
</evidence>
<evidence type="ECO:0000259" key="32">
    <source>
        <dbReference type="Pfam" id="PF17092"/>
    </source>
</evidence>
<evidence type="ECO:0000256" key="10">
    <source>
        <dbReference type="ARBA" id="ARBA00022645"/>
    </source>
</evidence>
<evidence type="ECO:0000256" key="1">
    <source>
        <dbReference type="ARBA" id="ARBA00002624"/>
    </source>
</evidence>
<keyword evidence="11" id="KW-0645">Protease</keyword>
<dbReference type="PANTHER" id="PTHR32282:SF27">
    <property type="entry name" value="PENICILLIN-BINDING PROTEIN 1A"/>
    <property type="match status" value="1"/>
</dbReference>
<dbReference type="GO" id="GO:0006508">
    <property type="term" value="P:proteolysis"/>
    <property type="evidence" value="ECO:0007669"/>
    <property type="project" value="UniProtKB-KW"/>
</dbReference>
<dbReference type="InterPro" id="IPR012338">
    <property type="entry name" value="Beta-lactam/transpept-like"/>
</dbReference>
<keyword evidence="20 29" id="KW-0472">Membrane</keyword>
<evidence type="ECO:0000256" key="14">
    <source>
        <dbReference type="ARBA" id="ARBA00022692"/>
    </source>
</evidence>
<evidence type="ECO:0000256" key="12">
    <source>
        <dbReference type="ARBA" id="ARBA00022676"/>
    </source>
</evidence>
<dbReference type="Pfam" id="PF17092">
    <property type="entry name" value="PCB_OB"/>
    <property type="match status" value="1"/>
</dbReference>
<dbReference type="Proteomes" id="UP000019091">
    <property type="component" value="Chromosome"/>
</dbReference>
<dbReference type="Pfam" id="PF00905">
    <property type="entry name" value="Transpeptidase"/>
    <property type="match status" value="1"/>
</dbReference>
<evidence type="ECO:0000256" key="17">
    <source>
        <dbReference type="ARBA" id="ARBA00022968"/>
    </source>
</evidence>
<dbReference type="EMBL" id="CP006954">
    <property type="protein sequence ID" value="AHG81169.1"/>
    <property type="molecule type" value="Genomic_DNA"/>
</dbReference>
<dbReference type="EC" id="2.4.99.28" evidence="25"/>
<feature type="compositionally biased region" description="Polar residues" evidence="28">
    <location>
        <begin position="533"/>
        <end position="542"/>
    </location>
</feature>
<dbReference type="GO" id="GO:0008360">
    <property type="term" value="P:regulation of cell shape"/>
    <property type="evidence" value="ECO:0007669"/>
    <property type="project" value="UniProtKB-KW"/>
</dbReference>
<dbReference type="GO" id="GO:0071555">
    <property type="term" value="P:cell wall organization"/>
    <property type="evidence" value="ECO:0007669"/>
    <property type="project" value="UniProtKB-KW"/>
</dbReference>
<dbReference type="GO" id="GO:0008955">
    <property type="term" value="F:peptidoglycan glycosyltransferase activity"/>
    <property type="evidence" value="ECO:0007669"/>
    <property type="project" value="UniProtKB-EC"/>
</dbReference>
<dbReference type="InterPro" id="IPR031376">
    <property type="entry name" value="PCB_OB"/>
</dbReference>
<comment type="similarity">
    <text evidence="4">In the C-terminal section; belongs to the transpeptidase family.</text>
</comment>
<dbReference type="NCBIfam" id="TIGR02074">
    <property type="entry name" value="PBP_1a_fam"/>
    <property type="match status" value="1"/>
</dbReference>
<organism evidence="33 34">
    <name type="scientific">Bibersteinia trehalosi USDA-ARS-USMARC-188</name>
    <dbReference type="NCBI Taxonomy" id="1263829"/>
    <lineage>
        <taxon>Bacteria</taxon>
        <taxon>Pseudomonadati</taxon>
        <taxon>Pseudomonadota</taxon>
        <taxon>Gammaproteobacteria</taxon>
        <taxon>Pasteurellales</taxon>
        <taxon>Pasteurellaceae</taxon>
        <taxon>Bibersteinia</taxon>
    </lineage>
</organism>
<evidence type="ECO:0000256" key="28">
    <source>
        <dbReference type="SAM" id="MobiDB-lite"/>
    </source>
</evidence>
<evidence type="ECO:0000256" key="11">
    <source>
        <dbReference type="ARBA" id="ARBA00022670"/>
    </source>
</evidence>
<evidence type="ECO:0000256" key="13">
    <source>
        <dbReference type="ARBA" id="ARBA00022679"/>
    </source>
</evidence>
<evidence type="ECO:0000313" key="33">
    <source>
        <dbReference type="EMBL" id="AHG81169.1"/>
    </source>
</evidence>
<dbReference type="GO" id="GO:0009252">
    <property type="term" value="P:peptidoglycan biosynthetic process"/>
    <property type="evidence" value="ECO:0007669"/>
    <property type="project" value="UniProtKB-UniPathway"/>
</dbReference>
<dbReference type="InterPro" id="IPR023346">
    <property type="entry name" value="Lysozyme-like_dom_sf"/>
</dbReference>
<evidence type="ECO:0000256" key="20">
    <source>
        <dbReference type="ARBA" id="ARBA00023136"/>
    </source>
</evidence>
<keyword evidence="13" id="KW-0808">Transferase</keyword>
<dbReference type="GO" id="GO:0009002">
    <property type="term" value="F:serine-type D-Ala-D-Ala carboxypeptidase activity"/>
    <property type="evidence" value="ECO:0007669"/>
    <property type="project" value="UniProtKB-EC"/>
</dbReference>
<dbReference type="GO" id="GO:0005886">
    <property type="term" value="C:plasma membrane"/>
    <property type="evidence" value="ECO:0007669"/>
    <property type="project" value="UniProtKB-SubCell"/>
</dbReference>
<evidence type="ECO:0000256" key="8">
    <source>
        <dbReference type="ARBA" id="ARBA00022475"/>
    </source>
</evidence>
<dbReference type="InterPro" id="IPR001460">
    <property type="entry name" value="PCN-bd_Tpept"/>
</dbReference>
<evidence type="ECO:0000259" key="30">
    <source>
        <dbReference type="Pfam" id="PF00905"/>
    </source>
</evidence>
<dbReference type="InterPro" id="IPR001264">
    <property type="entry name" value="Glyco_trans_51"/>
</dbReference>
<feature type="region of interest" description="Disordered" evidence="28">
    <location>
        <begin position="524"/>
        <end position="543"/>
    </location>
</feature>
<comment type="function">
    <text evidence="1">Cell wall formation. Synthesis of cross-linked peptidoglycan from the lipid intermediates. The enzyme has a penicillin-insensitive transglycosylase N-terminal domain (formation of linear glycan strands) and a penicillin-sensitive transpeptidase C-terminal domain (cross-linking of the peptide subunits).</text>
</comment>
<dbReference type="PANTHER" id="PTHR32282">
    <property type="entry name" value="BINDING PROTEIN TRANSPEPTIDASE, PUTATIVE-RELATED"/>
    <property type="match status" value="1"/>
</dbReference>
<dbReference type="GO" id="GO:0046677">
    <property type="term" value="P:response to antibiotic"/>
    <property type="evidence" value="ECO:0007669"/>
    <property type="project" value="UniProtKB-KW"/>
</dbReference>
<proteinExistence type="inferred from homology"/>
<keyword evidence="15" id="KW-0378">Hydrolase</keyword>
<keyword evidence="19 29" id="KW-1133">Transmembrane helix</keyword>
<dbReference type="UniPathway" id="UPA00219"/>
<dbReference type="GO" id="GO:0030288">
    <property type="term" value="C:outer membrane-bounded periplasmic space"/>
    <property type="evidence" value="ECO:0007669"/>
    <property type="project" value="TreeGrafter"/>
</dbReference>
<evidence type="ECO:0000259" key="31">
    <source>
        <dbReference type="Pfam" id="PF00912"/>
    </source>
</evidence>
<dbReference type="EC" id="3.4.16.4" evidence="6"/>
<gene>
    <name evidence="33" type="ORF">F542_4510</name>
</gene>
<evidence type="ECO:0000313" key="34">
    <source>
        <dbReference type="Proteomes" id="UP000019091"/>
    </source>
</evidence>
<dbReference type="InterPro" id="IPR036950">
    <property type="entry name" value="PBP_transglycosylase"/>
</dbReference>
<keyword evidence="8" id="KW-1003">Cell membrane</keyword>
<dbReference type="AlphaFoldDB" id="A0A4V7I848"/>
<feature type="domain" description="Glycosyl transferase family 51" evidence="31">
    <location>
        <begin position="86"/>
        <end position="258"/>
    </location>
</feature>
<protein>
    <recommendedName>
        <fullName evidence="7">Penicillin-binding protein 1A</fullName>
        <ecNumber evidence="25">2.4.99.28</ecNumber>
        <ecNumber evidence="6">3.4.16.4</ecNumber>
    </recommendedName>
</protein>
<dbReference type="InterPro" id="IPR050396">
    <property type="entry name" value="Glycosyltr_51/Transpeptidase"/>
</dbReference>
<keyword evidence="10" id="KW-0121">Carboxypeptidase</keyword>
<dbReference type="Pfam" id="PF00912">
    <property type="entry name" value="Transgly"/>
    <property type="match status" value="1"/>
</dbReference>
<dbReference type="SUPFAM" id="SSF53955">
    <property type="entry name" value="Lysozyme-like"/>
    <property type="match status" value="1"/>
</dbReference>
<accession>A0A4V7I848</accession>
<name>A0A4V7I848_BIBTR</name>
<evidence type="ECO:0000256" key="9">
    <source>
        <dbReference type="ARBA" id="ARBA00022519"/>
    </source>
</evidence>
<keyword evidence="23" id="KW-0961">Cell wall biogenesis/degradation</keyword>
<keyword evidence="16" id="KW-0133">Cell shape</keyword>
<keyword evidence="12" id="KW-0328">Glycosyltransferase</keyword>
<comment type="subcellular location">
    <subcellularLocation>
        <location evidence="2">Cell inner membrane</location>
        <topology evidence="2">Single-pass type II membrane protein</topology>
    </subcellularLocation>
</comment>
<keyword evidence="17" id="KW-0735">Signal-anchor</keyword>
<reference evidence="33 34" key="1">
    <citation type="journal article" date="2014" name="Genome Announc.">
        <title>Complete Closed Genome Sequences of Three Bibersteinia trehalosi Nasopharyngeal Isolates from Cattle with Shipping Fever.</title>
        <authorList>
            <person name="Harhay G.P."/>
            <person name="McVey D.S."/>
            <person name="Koren S."/>
            <person name="Phillippy A.M."/>
            <person name="Bono J."/>
            <person name="Harhay D.M."/>
            <person name="Clawson M.L."/>
            <person name="Heaton M.P."/>
            <person name="Chitko-McKown C.G."/>
            <person name="Korlach J."/>
            <person name="Smith T.P."/>
        </authorList>
    </citation>
    <scope>NUCLEOTIDE SEQUENCE [LARGE SCALE GENOMIC DNA]</scope>
    <source>
        <strain evidence="33 34">USDA-ARS-USMARC-188</strain>
    </source>
</reference>
<feature type="domain" description="Penicillin-binding protein OB-like" evidence="32">
    <location>
        <begin position="346"/>
        <end position="455"/>
    </location>
</feature>
<feature type="domain" description="Penicillin-binding protein transpeptidase" evidence="30">
    <location>
        <begin position="459"/>
        <end position="630"/>
    </location>
</feature>
<keyword evidence="9" id="KW-0997">Cell inner membrane</keyword>